<sequence length="66" mass="7468">MEQILISQTKNYLILKIPLQSKVKSHVLIEDREKKAVLDGLKAVQNSEVSSQFDNVQGAVSFLRKL</sequence>
<dbReference type="Proteomes" id="UP000230447">
    <property type="component" value="Unassembled WGS sequence"/>
</dbReference>
<evidence type="ECO:0000313" key="1">
    <source>
        <dbReference type="EMBL" id="PIP31571.1"/>
    </source>
</evidence>
<name>A0A2G9ZEN5_9BACT</name>
<comment type="caution">
    <text evidence="1">The sequence shown here is derived from an EMBL/GenBank/DDBJ whole genome shotgun (WGS) entry which is preliminary data.</text>
</comment>
<dbReference type="AlphaFoldDB" id="A0A2G9ZEN5"/>
<gene>
    <name evidence="1" type="ORF">COX24_02980</name>
</gene>
<proteinExistence type="predicted"/>
<dbReference type="EMBL" id="PCSB01000061">
    <property type="protein sequence ID" value="PIP31571.1"/>
    <property type="molecule type" value="Genomic_DNA"/>
</dbReference>
<evidence type="ECO:0000313" key="2">
    <source>
        <dbReference type="Proteomes" id="UP000230447"/>
    </source>
</evidence>
<reference evidence="1 2" key="1">
    <citation type="submission" date="2017-09" db="EMBL/GenBank/DDBJ databases">
        <title>Depth-based differentiation of microbial function through sediment-hosted aquifers and enrichment of novel symbionts in the deep terrestrial subsurface.</title>
        <authorList>
            <person name="Probst A.J."/>
            <person name="Ladd B."/>
            <person name="Jarett J.K."/>
            <person name="Geller-Mcgrath D.E."/>
            <person name="Sieber C.M."/>
            <person name="Emerson J.B."/>
            <person name="Anantharaman K."/>
            <person name="Thomas B.C."/>
            <person name="Malmstrom R."/>
            <person name="Stieglmeier M."/>
            <person name="Klingl A."/>
            <person name="Woyke T."/>
            <person name="Ryan C.M."/>
            <person name="Banfield J.F."/>
        </authorList>
    </citation>
    <scope>NUCLEOTIDE SEQUENCE [LARGE SCALE GENOMIC DNA]</scope>
    <source>
        <strain evidence="1">CG23_combo_of_CG06-09_8_20_14_all_37_87_8</strain>
    </source>
</reference>
<organism evidence="1 2">
    <name type="scientific">bacterium (Candidatus Gribaldobacteria) CG23_combo_of_CG06-09_8_20_14_all_37_87_8</name>
    <dbReference type="NCBI Taxonomy" id="2014278"/>
    <lineage>
        <taxon>Bacteria</taxon>
        <taxon>Candidatus Gribaldobacteria</taxon>
    </lineage>
</organism>
<accession>A0A2G9ZEN5</accession>
<protein>
    <submittedName>
        <fullName evidence="1">Uncharacterized protein</fullName>
    </submittedName>
</protein>